<feature type="compositionally biased region" description="Gly residues" evidence="1">
    <location>
        <begin position="115"/>
        <end position="134"/>
    </location>
</feature>
<organism evidence="3">
    <name type="scientific">Gaeumannomyces tritici (strain R3-111a-1)</name>
    <name type="common">Wheat and barley take-all root rot fungus</name>
    <name type="synonym">Gaeumannomyces graminis var. tritici</name>
    <dbReference type="NCBI Taxonomy" id="644352"/>
    <lineage>
        <taxon>Eukaryota</taxon>
        <taxon>Fungi</taxon>
        <taxon>Dikarya</taxon>
        <taxon>Ascomycota</taxon>
        <taxon>Pezizomycotina</taxon>
        <taxon>Sordariomycetes</taxon>
        <taxon>Sordariomycetidae</taxon>
        <taxon>Magnaporthales</taxon>
        <taxon>Magnaporthaceae</taxon>
        <taxon>Gaeumannomyces</taxon>
    </lineage>
</organism>
<dbReference type="Proteomes" id="UP000006039">
    <property type="component" value="Unassembled WGS sequence"/>
</dbReference>
<feature type="region of interest" description="Disordered" evidence="1">
    <location>
        <begin position="111"/>
        <end position="134"/>
    </location>
</feature>
<reference evidence="4" key="5">
    <citation type="submission" date="2018-04" db="UniProtKB">
        <authorList>
            <consortium name="EnsemblFungi"/>
        </authorList>
    </citation>
    <scope>IDENTIFICATION</scope>
    <source>
        <strain evidence="4">R3-111a-1</strain>
    </source>
</reference>
<feature type="chain" id="PRO_5015095122" evidence="2">
    <location>
        <begin position="16"/>
        <end position="134"/>
    </location>
</feature>
<reference evidence="4" key="4">
    <citation type="journal article" date="2015" name="G3 (Bethesda)">
        <title>Genome sequences of three phytopathogenic species of the Magnaporthaceae family of fungi.</title>
        <authorList>
            <person name="Okagaki L.H."/>
            <person name="Nunes C.C."/>
            <person name="Sailsbery J."/>
            <person name="Clay B."/>
            <person name="Brown D."/>
            <person name="John T."/>
            <person name="Oh Y."/>
            <person name="Young N."/>
            <person name="Fitzgerald M."/>
            <person name="Haas B.J."/>
            <person name="Zeng Q."/>
            <person name="Young S."/>
            <person name="Adiconis X."/>
            <person name="Fan L."/>
            <person name="Levin J.Z."/>
            <person name="Mitchell T.K."/>
            <person name="Okubara P.A."/>
            <person name="Farman M.L."/>
            <person name="Kohn L.M."/>
            <person name="Birren B."/>
            <person name="Ma L.-J."/>
            <person name="Dean R.A."/>
        </authorList>
    </citation>
    <scope>NUCLEOTIDE SEQUENCE</scope>
    <source>
        <strain evidence="4">R3-111a-1</strain>
    </source>
</reference>
<proteinExistence type="predicted"/>
<dbReference type="EnsemblFungi" id="EJT71886">
    <property type="protein sequence ID" value="EJT71886"/>
    <property type="gene ID" value="GGTG_11139"/>
</dbReference>
<name>J3PCB6_GAET3</name>
<keyword evidence="2" id="KW-0732">Signal</keyword>
<accession>J3PCB6</accession>
<evidence type="ECO:0000256" key="2">
    <source>
        <dbReference type="SAM" id="SignalP"/>
    </source>
</evidence>
<sequence length="134" mass="12899">MKFSSTLIFATLALAAPTPISIQNAALAARAVVVESPAHFVTSGGDELAQRDLTATATAAEIYRRDPEPSKFGRFLKGAFKKLGKFAISTLKSKFGGGGAAAAAGGGAAAAAGGAAAGGADAGGADAGGGEASE</sequence>
<evidence type="ECO:0000256" key="1">
    <source>
        <dbReference type="SAM" id="MobiDB-lite"/>
    </source>
</evidence>
<evidence type="ECO:0000313" key="4">
    <source>
        <dbReference type="EnsemblFungi" id="EJT71886"/>
    </source>
</evidence>
<reference evidence="3" key="3">
    <citation type="submission" date="2010-09" db="EMBL/GenBank/DDBJ databases">
        <title>Annotation of Gaeumannomyces graminis var. tritici R3-111a-1.</title>
        <authorList>
            <consortium name="The Broad Institute Genome Sequencing Platform"/>
            <person name="Ma L.-J."/>
            <person name="Dead R."/>
            <person name="Young S.K."/>
            <person name="Zeng Q."/>
            <person name="Gargeya S."/>
            <person name="Fitzgerald M."/>
            <person name="Haas B."/>
            <person name="Abouelleil A."/>
            <person name="Alvarado L."/>
            <person name="Arachchi H.M."/>
            <person name="Berlin A."/>
            <person name="Brown A."/>
            <person name="Chapman S.B."/>
            <person name="Chen Z."/>
            <person name="Dunbar C."/>
            <person name="Freedman E."/>
            <person name="Gearin G."/>
            <person name="Gellesch M."/>
            <person name="Goldberg J."/>
            <person name="Griggs A."/>
            <person name="Gujja S."/>
            <person name="Heiman D."/>
            <person name="Howarth C."/>
            <person name="Larson L."/>
            <person name="Lui A."/>
            <person name="MacDonald P.J.P."/>
            <person name="Mehta T."/>
            <person name="Montmayeur A."/>
            <person name="Murphy C."/>
            <person name="Neiman D."/>
            <person name="Pearson M."/>
            <person name="Priest M."/>
            <person name="Roberts A."/>
            <person name="Saif S."/>
            <person name="Shea T."/>
            <person name="Shenoy N."/>
            <person name="Sisk P."/>
            <person name="Stolte C."/>
            <person name="Sykes S."/>
            <person name="Yandava C."/>
            <person name="Wortman J."/>
            <person name="Nusbaum C."/>
            <person name="Birren B."/>
        </authorList>
    </citation>
    <scope>NUCLEOTIDE SEQUENCE</scope>
    <source>
        <strain evidence="3">R3-111a-1</strain>
    </source>
</reference>
<feature type="signal peptide" evidence="2">
    <location>
        <begin position="1"/>
        <end position="15"/>
    </location>
</feature>
<protein>
    <submittedName>
        <fullName evidence="3 4">Uncharacterized protein</fullName>
    </submittedName>
</protein>
<dbReference type="EMBL" id="GL385400">
    <property type="protein sequence ID" value="EJT71886.1"/>
    <property type="molecule type" value="Genomic_DNA"/>
</dbReference>
<reference evidence="3" key="2">
    <citation type="submission" date="2010-07" db="EMBL/GenBank/DDBJ databases">
        <authorList>
            <consortium name="The Broad Institute Genome Sequencing Platform"/>
            <consortium name="Broad Institute Genome Sequencing Center for Infectious Disease"/>
            <person name="Ma L.-J."/>
            <person name="Dead R."/>
            <person name="Young S."/>
            <person name="Zeng Q."/>
            <person name="Koehrsen M."/>
            <person name="Alvarado L."/>
            <person name="Berlin A."/>
            <person name="Chapman S.B."/>
            <person name="Chen Z."/>
            <person name="Freedman E."/>
            <person name="Gellesch M."/>
            <person name="Goldberg J."/>
            <person name="Griggs A."/>
            <person name="Gujja S."/>
            <person name="Heilman E.R."/>
            <person name="Heiman D."/>
            <person name="Hepburn T."/>
            <person name="Howarth C."/>
            <person name="Jen D."/>
            <person name="Larson L."/>
            <person name="Mehta T."/>
            <person name="Neiman D."/>
            <person name="Pearson M."/>
            <person name="Roberts A."/>
            <person name="Saif S."/>
            <person name="Shea T."/>
            <person name="Shenoy N."/>
            <person name="Sisk P."/>
            <person name="Stolte C."/>
            <person name="Sykes S."/>
            <person name="Walk T."/>
            <person name="White J."/>
            <person name="Yandava C."/>
            <person name="Haas B."/>
            <person name="Nusbaum C."/>
            <person name="Birren B."/>
        </authorList>
    </citation>
    <scope>NUCLEOTIDE SEQUENCE</scope>
    <source>
        <strain evidence="3">R3-111a-1</strain>
    </source>
</reference>
<reference evidence="5" key="1">
    <citation type="submission" date="2010-07" db="EMBL/GenBank/DDBJ databases">
        <title>The genome sequence of Gaeumannomyces graminis var. tritici strain R3-111a-1.</title>
        <authorList>
            <consortium name="The Broad Institute Genome Sequencing Platform"/>
            <person name="Ma L.-J."/>
            <person name="Dead R."/>
            <person name="Young S."/>
            <person name="Zeng Q."/>
            <person name="Koehrsen M."/>
            <person name="Alvarado L."/>
            <person name="Berlin A."/>
            <person name="Chapman S.B."/>
            <person name="Chen Z."/>
            <person name="Freedman E."/>
            <person name="Gellesch M."/>
            <person name="Goldberg J."/>
            <person name="Griggs A."/>
            <person name="Gujja S."/>
            <person name="Heilman E.R."/>
            <person name="Heiman D."/>
            <person name="Hepburn T."/>
            <person name="Howarth C."/>
            <person name="Jen D."/>
            <person name="Larson L."/>
            <person name="Mehta T."/>
            <person name="Neiman D."/>
            <person name="Pearson M."/>
            <person name="Roberts A."/>
            <person name="Saif S."/>
            <person name="Shea T."/>
            <person name="Shenoy N."/>
            <person name="Sisk P."/>
            <person name="Stolte C."/>
            <person name="Sykes S."/>
            <person name="Walk T."/>
            <person name="White J."/>
            <person name="Yandava C."/>
            <person name="Haas B."/>
            <person name="Nusbaum C."/>
            <person name="Birren B."/>
        </authorList>
    </citation>
    <scope>NUCLEOTIDE SEQUENCE [LARGE SCALE GENOMIC DNA]</scope>
    <source>
        <strain evidence="5">R3-111a-1</strain>
    </source>
</reference>
<gene>
    <name evidence="4" type="primary">20351597</name>
    <name evidence="3" type="ORF">GGTG_11139</name>
</gene>
<evidence type="ECO:0000313" key="3">
    <source>
        <dbReference type="EMBL" id="EJT71886.1"/>
    </source>
</evidence>
<evidence type="ECO:0000313" key="5">
    <source>
        <dbReference type="Proteomes" id="UP000006039"/>
    </source>
</evidence>
<keyword evidence="5" id="KW-1185">Reference proteome</keyword>
<dbReference type="AlphaFoldDB" id="J3PCB6"/>
<dbReference type="GeneID" id="20351597"/>
<dbReference type="RefSeq" id="XP_009227283.1">
    <property type="nucleotide sequence ID" value="XM_009229019.1"/>
</dbReference>
<dbReference type="VEuPathDB" id="FungiDB:GGTG_11139"/>
<dbReference type="HOGENOM" id="CLU_1896352_0_0_1"/>